<dbReference type="GO" id="GO:0042626">
    <property type="term" value="F:ATPase-coupled transmembrane transporter activity"/>
    <property type="evidence" value="ECO:0007669"/>
    <property type="project" value="TreeGrafter"/>
</dbReference>
<keyword evidence="7" id="KW-0378">Hydrolase</keyword>
<dbReference type="EMBL" id="KK100228">
    <property type="protein sequence ID" value="KIZ07841.1"/>
    <property type="molecule type" value="Genomic_DNA"/>
</dbReference>
<keyword evidence="2" id="KW-0813">Transport</keyword>
<evidence type="ECO:0000256" key="3">
    <source>
        <dbReference type="ARBA" id="ARBA00022692"/>
    </source>
</evidence>
<protein>
    <submittedName>
        <fullName evidence="7">ABC transporter G family protein</fullName>
        <ecNumber evidence="7">3.6.3.44</ecNumber>
    </submittedName>
</protein>
<sequence length="202" mass="21018">MLELQRAAAAAAAGSRVAPTVVAVTATTSDSEAASAAGQPSPCMTTSDSIRSFAETSMNVTVKDLAYSVASNTSKRKESITLLSGITGYFEPRAMCALMGPSGSGKTTLLDLLAGRKTAGRATGEILFAGNKPTRAFLRRYTGYVSPAPQGRGASGDVEQFDTLLPSLTVEEMLLYTAELTRPRQEGRAAKRDAVEVGCTAA</sequence>
<dbReference type="GO" id="GO:0016887">
    <property type="term" value="F:ATP hydrolysis activity"/>
    <property type="evidence" value="ECO:0007669"/>
    <property type="project" value="InterPro"/>
</dbReference>
<evidence type="ECO:0000256" key="4">
    <source>
        <dbReference type="ARBA" id="ARBA00022989"/>
    </source>
</evidence>
<dbReference type="AlphaFoldDB" id="A0A0D2NUS5"/>
<dbReference type="KEGG" id="mng:MNEG_0094"/>
<dbReference type="PANTHER" id="PTHR48041">
    <property type="entry name" value="ABC TRANSPORTER G FAMILY MEMBER 28"/>
    <property type="match status" value="1"/>
</dbReference>
<dbReference type="Gene3D" id="3.40.50.300">
    <property type="entry name" value="P-loop containing nucleotide triphosphate hydrolases"/>
    <property type="match status" value="1"/>
</dbReference>
<gene>
    <name evidence="7" type="ORF">MNEG_0094</name>
</gene>
<dbReference type="RefSeq" id="XP_013906860.1">
    <property type="nucleotide sequence ID" value="XM_014051406.1"/>
</dbReference>
<dbReference type="EC" id="3.6.3.44" evidence="7"/>
<dbReference type="InterPro" id="IPR050352">
    <property type="entry name" value="ABCG_transporters"/>
</dbReference>
<feature type="domain" description="ABC transporter" evidence="6">
    <location>
        <begin position="84"/>
        <end position="184"/>
    </location>
</feature>
<dbReference type="Pfam" id="PF00005">
    <property type="entry name" value="ABC_tran"/>
    <property type="match status" value="1"/>
</dbReference>
<dbReference type="InterPro" id="IPR003439">
    <property type="entry name" value="ABC_transporter-like_ATP-bd"/>
</dbReference>
<dbReference type="GO" id="GO:0016020">
    <property type="term" value="C:membrane"/>
    <property type="evidence" value="ECO:0007669"/>
    <property type="project" value="UniProtKB-SubCell"/>
</dbReference>
<comment type="subcellular location">
    <subcellularLocation>
        <location evidence="1">Membrane</location>
        <topology evidence="1">Multi-pass membrane protein</topology>
    </subcellularLocation>
</comment>
<evidence type="ECO:0000256" key="2">
    <source>
        <dbReference type="ARBA" id="ARBA00022448"/>
    </source>
</evidence>
<dbReference type="Proteomes" id="UP000054498">
    <property type="component" value="Unassembled WGS sequence"/>
</dbReference>
<keyword evidence="5" id="KW-0472">Membrane</keyword>
<proteinExistence type="predicted"/>
<accession>A0A0D2NUS5</accession>
<dbReference type="InterPro" id="IPR027417">
    <property type="entry name" value="P-loop_NTPase"/>
</dbReference>
<keyword evidence="8" id="KW-1185">Reference proteome</keyword>
<dbReference type="OrthoDB" id="66620at2759"/>
<organism evidence="7 8">
    <name type="scientific">Monoraphidium neglectum</name>
    <dbReference type="NCBI Taxonomy" id="145388"/>
    <lineage>
        <taxon>Eukaryota</taxon>
        <taxon>Viridiplantae</taxon>
        <taxon>Chlorophyta</taxon>
        <taxon>core chlorophytes</taxon>
        <taxon>Chlorophyceae</taxon>
        <taxon>CS clade</taxon>
        <taxon>Sphaeropleales</taxon>
        <taxon>Selenastraceae</taxon>
        <taxon>Monoraphidium</taxon>
    </lineage>
</organism>
<keyword evidence="3" id="KW-0812">Transmembrane</keyword>
<evidence type="ECO:0000313" key="7">
    <source>
        <dbReference type="EMBL" id="KIZ07841.1"/>
    </source>
</evidence>
<dbReference type="GO" id="GO:0005524">
    <property type="term" value="F:ATP binding"/>
    <property type="evidence" value="ECO:0007669"/>
    <property type="project" value="InterPro"/>
</dbReference>
<reference evidence="7 8" key="1">
    <citation type="journal article" date="2013" name="BMC Genomics">
        <title>Reconstruction of the lipid metabolism for the microalga Monoraphidium neglectum from its genome sequence reveals characteristics suitable for biofuel production.</title>
        <authorList>
            <person name="Bogen C."/>
            <person name="Al-Dilaimi A."/>
            <person name="Albersmeier A."/>
            <person name="Wichmann J."/>
            <person name="Grundmann M."/>
            <person name="Rupp O."/>
            <person name="Lauersen K.J."/>
            <person name="Blifernez-Klassen O."/>
            <person name="Kalinowski J."/>
            <person name="Goesmann A."/>
            <person name="Mussgnug J.H."/>
            <person name="Kruse O."/>
        </authorList>
    </citation>
    <scope>NUCLEOTIDE SEQUENCE [LARGE SCALE GENOMIC DNA]</scope>
    <source>
        <strain evidence="7 8">SAG 48.87</strain>
    </source>
</reference>
<dbReference type="SUPFAM" id="SSF52540">
    <property type="entry name" value="P-loop containing nucleoside triphosphate hydrolases"/>
    <property type="match status" value="1"/>
</dbReference>
<evidence type="ECO:0000313" key="8">
    <source>
        <dbReference type="Proteomes" id="UP000054498"/>
    </source>
</evidence>
<evidence type="ECO:0000256" key="5">
    <source>
        <dbReference type="ARBA" id="ARBA00023136"/>
    </source>
</evidence>
<evidence type="ECO:0000256" key="1">
    <source>
        <dbReference type="ARBA" id="ARBA00004141"/>
    </source>
</evidence>
<name>A0A0D2NUS5_9CHLO</name>
<keyword evidence="4" id="KW-1133">Transmembrane helix</keyword>
<dbReference type="PANTHER" id="PTHR48041:SF91">
    <property type="entry name" value="ABC TRANSPORTER G FAMILY MEMBER 28"/>
    <property type="match status" value="1"/>
</dbReference>
<dbReference type="GeneID" id="25726212"/>
<evidence type="ECO:0000259" key="6">
    <source>
        <dbReference type="Pfam" id="PF00005"/>
    </source>
</evidence>